<evidence type="ECO:0000313" key="6">
    <source>
        <dbReference type="Proteomes" id="UP000184079"/>
    </source>
</evidence>
<dbReference type="PANTHER" id="PTHR10587">
    <property type="entry name" value="GLYCOSYL TRANSFERASE-RELATED"/>
    <property type="match status" value="1"/>
</dbReference>
<dbReference type="EMBL" id="FQXD01000004">
    <property type="protein sequence ID" value="SHH13348.1"/>
    <property type="molecule type" value="Genomic_DNA"/>
</dbReference>
<sequence>MFKYAMLLIYLLLSFFPTTENLHAYTEERIKYEKSGDVIWEGYTDEKVVALTFDDGPSPKYTPLILDILDKFNAKATFFVTGSNAKKYPYLIYRQYLENHEIGNHTFNHDYRAENLKEELAKTATIIYEITGTTPTNFRPPEGVYNDEIVAIASEQGYTVVLWSWDQDPKDWDRPGVDAIVNHVTSNISSGDIILLHDSGGNRSQTVEALPKILEFLDENGYKTITVSEMIERTN</sequence>
<feature type="signal peptide" evidence="3">
    <location>
        <begin position="1"/>
        <end position="24"/>
    </location>
</feature>
<dbReference type="InterPro" id="IPR050248">
    <property type="entry name" value="Polysacc_deacetylase_ArnD"/>
</dbReference>
<dbReference type="PROSITE" id="PS51677">
    <property type="entry name" value="NODB"/>
    <property type="match status" value="1"/>
</dbReference>
<evidence type="ECO:0000256" key="3">
    <source>
        <dbReference type="SAM" id="SignalP"/>
    </source>
</evidence>
<dbReference type="GO" id="GO:0046872">
    <property type="term" value="F:metal ion binding"/>
    <property type="evidence" value="ECO:0007669"/>
    <property type="project" value="UniProtKB-KW"/>
</dbReference>
<dbReference type="Proteomes" id="UP000184079">
    <property type="component" value="Unassembled WGS sequence"/>
</dbReference>
<keyword evidence="1" id="KW-0479">Metal-binding</keyword>
<accession>A0A1M5QHE7</accession>
<dbReference type="SUPFAM" id="SSF88713">
    <property type="entry name" value="Glycoside hydrolase/deacetylase"/>
    <property type="match status" value="1"/>
</dbReference>
<gene>
    <name evidence="5" type="ORF">SAMN05421807_104135</name>
</gene>
<feature type="domain" description="NodB homology" evidence="4">
    <location>
        <begin position="47"/>
        <end position="225"/>
    </location>
</feature>
<keyword evidence="2" id="KW-0378">Hydrolase</keyword>
<dbReference type="OrthoDB" id="9812065at2"/>
<organism evidence="5 6">
    <name type="scientific">Virgibacillus chiguensis</name>
    <dbReference type="NCBI Taxonomy" id="411959"/>
    <lineage>
        <taxon>Bacteria</taxon>
        <taxon>Bacillati</taxon>
        <taxon>Bacillota</taxon>
        <taxon>Bacilli</taxon>
        <taxon>Bacillales</taxon>
        <taxon>Bacillaceae</taxon>
        <taxon>Virgibacillus</taxon>
    </lineage>
</organism>
<dbReference type="PANTHER" id="PTHR10587:SF133">
    <property type="entry name" value="CHITIN DEACETYLASE 1-RELATED"/>
    <property type="match status" value="1"/>
</dbReference>
<protein>
    <submittedName>
        <fullName evidence="5">Polysaccharide deacetylase family sporulation protein PdaB</fullName>
    </submittedName>
</protein>
<name>A0A1M5QHE7_9BACI</name>
<evidence type="ECO:0000313" key="5">
    <source>
        <dbReference type="EMBL" id="SHH13348.1"/>
    </source>
</evidence>
<dbReference type="Pfam" id="PF01522">
    <property type="entry name" value="Polysacc_deac_1"/>
    <property type="match status" value="1"/>
</dbReference>
<proteinExistence type="predicted"/>
<dbReference type="InterPro" id="IPR002509">
    <property type="entry name" value="NODB_dom"/>
</dbReference>
<evidence type="ECO:0000256" key="1">
    <source>
        <dbReference type="ARBA" id="ARBA00022723"/>
    </source>
</evidence>
<evidence type="ECO:0000256" key="2">
    <source>
        <dbReference type="ARBA" id="ARBA00022801"/>
    </source>
</evidence>
<keyword evidence="3" id="KW-0732">Signal</keyword>
<dbReference type="InterPro" id="IPR011330">
    <property type="entry name" value="Glyco_hydro/deAcase_b/a-brl"/>
</dbReference>
<dbReference type="Gene3D" id="3.20.20.370">
    <property type="entry name" value="Glycoside hydrolase/deacetylase"/>
    <property type="match status" value="1"/>
</dbReference>
<dbReference type="CDD" id="cd10917">
    <property type="entry name" value="CE4_NodB_like_6s_7s"/>
    <property type="match status" value="1"/>
</dbReference>
<keyword evidence="6" id="KW-1185">Reference proteome</keyword>
<feature type="chain" id="PRO_5039582887" evidence="3">
    <location>
        <begin position="25"/>
        <end position="235"/>
    </location>
</feature>
<dbReference type="GO" id="GO:0016810">
    <property type="term" value="F:hydrolase activity, acting on carbon-nitrogen (but not peptide) bonds"/>
    <property type="evidence" value="ECO:0007669"/>
    <property type="project" value="InterPro"/>
</dbReference>
<dbReference type="GO" id="GO:0016020">
    <property type="term" value="C:membrane"/>
    <property type="evidence" value="ECO:0007669"/>
    <property type="project" value="TreeGrafter"/>
</dbReference>
<dbReference type="GO" id="GO:0005975">
    <property type="term" value="P:carbohydrate metabolic process"/>
    <property type="evidence" value="ECO:0007669"/>
    <property type="project" value="InterPro"/>
</dbReference>
<reference evidence="6" key="1">
    <citation type="submission" date="2016-11" db="EMBL/GenBank/DDBJ databases">
        <authorList>
            <person name="Varghese N."/>
            <person name="Submissions S."/>
        </authorList>
    </citation>
    <scope>NUCLEOTIDE SEQUENCE [LARGE SCALE GENOMIC DNA]</scope>
    <source>
        <strain evidence="6">CGMCC 1.6496</strain>
    </source>
</reference>
<evidence type="ECO:0000259" key="4">
    <source>
        <dbReference type="PROSITE" id="PS51677"/>
    </source>
</evidence>
<dbReference type="AlphaFoldDB" id="A0A1M5QHE7"/>